<dbReference type="AlphaFoldDB" id="A0A515ES16"/>
<keyword evidence="1" id="KW-0813">Transport</keyword>
<dbReference type="InterPro" id="IPR001486">
    <property type="entry name" value="Hemoglobin_trunc"/>
</dbReference>
<dbReference type="GO" id="GO:0020037">
    <property type="term" value="F:heme binding"/>
    <property type="evidence" value="ECO:0007669"/>
    <property type="project" value="InterPro"/>
</dbReference>
<proteinExistence type="predicted"/>
<reference evidence="8" key="2">
    <citation type="journal article" date="2020" name="Int. J. Syst. Evol. Microbiol.">
        <title>Genomic insights into a novel species Rhodoferax aquaticus sp. nov., isolated from freshwater.</title>
        <authorList>
            <person name="Li T."/>
            <person name="Zhuo Y."/>
            <person name="Jin C.Z."/>
            <person name="Wu X."/>
            <person name="Ko S.R."/>
            <person name="Jin F.J."/>
            <person name="Ahn C.Y."/>
            <person name="Oh H.M."/>
            <person name="Lee H.G."/>
            <person name="Jin L."/>
        </authorList>
    </citation>
    <scope>NUCLEOTIDE SEQUENCE [LARGE SCALE GENOMIC DNA]</scope>
    <source>
        <strain evidence="8">Gr-4</strain>
    </source>
</reference>
<dbReference type="CDD" id="cd00454">
    <property type="entry name" value="TrHb1_N"/>
    <property type="match status" value="1"/>
</dbReference>
<keyword evidence="8" id="KW-1185">Reference proteome</keyword>
<dbReference type="KEGG" id="rhg:EXZ61_15500"/>
<dbReference type="Pfam" id="PF01152">
    <property type="entry name" value="Bac_globin"/>
    <property type="match status" value="1"/>
</dbReference>
<feature type="signal peptide" evidence="6">
    <location>
        <begin position="1"/>
        <end position="32"/>
    </location>
</feature>
<dbReference type="InterPro" id="IPR009050">
    <property type="entry name" value="Globin-like_sf"/>
</dbReference>
<reference evidence="8" key="1">
    <citation type="submission" date="2019-02" db="EMBL/GenBank/DDBJ databases">
        <title>Complete genome sequence of Rhodoferax sp. Gr-4.</title>
        <authorList>
            <person name="Jin L."/>
        </authorList>
    </citation>
    <scope>NUCLEOTIDE SEQUENCE [LARGE SCALE GENOMIC DNA]</scope>
    <source>
        <strain evidence="8">Gr-4</strain>
    </source>
</reference>
<feature type="binding site" description="distal binding residue" evidence="5">
    <location>
        <position position="116"/>
    </location>
    <ligand>
        <name>heme</name>
        <dbReference type="ChEBI" id="CHEBI:30413"/>
    </ligand>
    <ligandPart>
        <name>Fe</name>
        <dbReference type="ChEBI" id="CHEBI:18248"/>
    </ligandPart>
</feature>
<evidence type="ECO:0000313" key="8">
    <source>
        <dbReference type="Proteomes" id="UP000317365"/>
    </source>
</evidence>
<dbReference type="GO" id="GO:0019825">
    <property type="term" value="F:oxygen binding"/>
    <property type="evidence" value="ECO:0007669"/>
    <property type="project" value="InterPro"/>
</dbReference>
<dbReference type="InterPro" id="IPR012292">
    <property type="entry name" value="Globin/Proto"/>
</dbReference>
<dbReference type="Proteomes" id="UP000317365">
    <property type="component" value="Chromosome"/>
</dbReference>
<evidence type="ECO:0000256" key="6">
    <source>
        <dbReference type="SAM" id="SignalP"/>
    </source>
</evidence>
<dbReference type="GO" id="GO:0046872">
    <property type="term" value="F:metal ion binding"/>
    <property type="evidence" value="ECO:0007669"/>
    <property type="project" value="UniProtKB-KW"/>
</dbReference>
<keyword evidence="3 5" id="KW-0479">Metal-binding</keyword>
<organism evidence="7 8">
    <name type="scientific">Rhodoferax aquaticus</name>
    <dbReference type="NCBI Taxonomy" id="2527691"/>
    <lineage>
        <taxon>Bacteria</taxon>
        <taxon>Pseudomonadati</taxon>
        <taxon>Pseudomonadota</taxon>
        <taxon>Betaproteobacteria</taxon>
        <taxon>Burkholderiales</taxon>
        <taxon>Comamonadaceae</taxon>
        <taxon>Rhodoferax</taxon>
    </lineage>
</organism>
<dbReference type="RefSeq" id="WP_142812619.1">
    <property type="nucleotide sequence ID" value="NZ_CP036282.1"/>
</dbReference>
<evidence type="ECO:0000256" key="1">
    <source>
        <dbReference type="ARBA" id="ARBA00022448"/>
    </source>
</evidence>
<evidence type="ECO:0000313" key="7">
    <source>
        <dbReference type="EMBL" id="QDL55462.1"/>
    </source>
</evidence>
<keyword evidence="4 5" id="KW-0408">Iron</keyword>
<gene>
    <name evidence="7" type="ORF">EXZ61_15500</name>
</gene>
<keyword evidence="6" id="KW-0732">Signal</keyword>
<name>A0A515ES16_9BURK</name>
<evidence type="ECO:0000256" key="3">
    <source>
        <dbReference type="ARBA" id="ARBA00022723"/>
    </source>
</evidence>
<dbReference type="SUPFAM" id="SSF46458">
    <property type="entry name" value="Globin-like"/>
    <property type="match status" value="1"/>
</dbReference>
<sequence length="165" mass="17546">MTHRISYRGLSLAFGTLALSLASLFAAPAAMAQTANPPMAGAATSQADTLYRALGEKPGLVALMDTFVANIVADARIAAQFKEANVDHLKTQLVDQICVVSGGPCEYKGASMKLIHANLDITKADFHALVEDLQAAMDVRGIPFATQNQLLARLAPMHRDVITVK</sequence>
<accession>A0A515ES16</accession>
<protein>
    <submittedName>
        <fullName evidence="7">Group 1 truncated hemoglobin</fullName>
    </submittedName>
</protein>
<dbReference type="Gene3D" id="1.10.490.10">
    <property type="entry name" value="Globins"/>
    <property type="match status" value="1"/>
</dbReference>
<evidence type="ECO:0000256" key="5">
    <source>
        <dbReference type="PIRSR" id="PIRSR601486-1"/>
    </source>
</evidence>
<evidence type="ECO:0000256" key="4">
    <source>
        <dbReference type="ARBA" id="ARBA00023004"/>
    </source>
</evidence>
<feature type="chain" id="PRO_5021917396" evidence="6">
    <location>
        <begin position="33"/>
        <end position="165"/>
    </location>
</feature>
<dbReference type="EMBL" id="CP036282">
    <property type="protein sequence ID" value="QDL55462.1"/>
    <property type="molecule type" value="Genomic_DNA"/>
</dbReference>
<keyword evidence="2 5" id="KW-0349">Heme</keyword>
<evidence type="ECO:0000256" key="2">
    <source>
        <dbReference type="ARBA" id="ARBA00022617"/>
    </source>
</evidence>